<reference evidence="2" key="1">
    <citation type="submission" date="2017-09" db="EMBL/GenBank/DDBJ databases">
        <title>Complete Genome Sequence of ansamitocin-producing Bacterium Actinosynnema pretiosum X47.</title>
        <authorList>
            <person name="Cao G."/>
            <person name="Zong G."/>
            <person name="Zhong C."/>
            <person name="Fu J."/>
        </authorList>
    </citation>
    <scope>NUCLEOTIDE SEQUENCE [LARGE SCALE GENOMIC DNA]</scope>
    <source>
        <strain evidence="2">X47</strain>
    </source>
</reference>
<keyword evidence="3" id="KW-1185">Reference proteome</keyword>
<dbReference type="AlphaFoldDB" id="A0A290Z596"/>
<evidence type="ECO:0000313" key="3">
    <source>
        <dbReference type="Proteomes" id="UP000218505"/>
    </source>
</evidence>
<organism evidence="2 3">
    <name type="scientific">Actinosynnema pretiosum</name>
    <dbReference type="NCBI Taxonomy" id="42197"/>
    <lineage>
        <taxon>Bacteria</taxon>
        <taxon>Bacillati</taxon>
        <taxon>Actinomycetota</taxon>
        <taxon>Actinomycetes</taxon>
        <taxon>Pseudonocardiales</taxon>
        <taxon>Pseudonocardiaceae</taxon>
        <taxon>Actinosynnema</taxon>
    </lineage>
</organism>
<sequence>MVAEQDDVVDETGGPGLRWAIKRSFVDYVLRMPDGRAGAGEGAHPLEGGEIRYEAGEPREVDGALVLPFRGDVRFAGHFGMLYVRIADPEVTIRDGKAELTIADPYLKSEERTRLVTFTAVPLDAGPGESAWSASDVVLAPEGVELFNDVYQAGEPFEPLEIRVPAP</sequence>
<dbReference type="Proteomes" id="UP000218505">
    <property type="component" value="Chromosome"/>
</dbReference>
<name>A0A290Z596_9PSEU</name>
<protein>
    <recommendedName>
        <fullName evidence="1">Htaa domain-containing protein</fullName>
    </recommendedName>
</protein>
<feature type="domain" description="Htaa" evidence="1">
    <location>
        <begin position="17"/>
        <end position="162"/>
    </location>
</feature>
<dbReference type="Pfam" id="PF04213">
    <property type="entry name" value="HtaA"/>
    <property type="match status" value="1"/>
</dbReference>
<evidence type="ECO:0000259" key="1">
    <source>
        <dbReference type="Pfam" id="PF04213"/>
    </source>
</evidence>
<dbReference type="InterPro" id="IPR007331">
    <property type="entry name" value="Htaa"/>
</dbReference>
<gene>
    <name evidence="2" type="ORF">CNX65_13530</name>
</gene>
<dbReference type="EMBL" id="CP023445">
    <property type="protein sequence ID" value="ATE54186.1"/>
    <property type="molecule type" value="Genomic_DNA"/>
</dbReference>
<accession>A0A290Z596</accession>
<proteinExistence type="predicted"/>
<dbReference type="KEGG" id="apre:CNX65_13530"/>
<evidence type="ECO:0000313" key="2">
    <source>
        <dbReference type="EMBL" id="ATE54186.1"/>
    </source>
</evidence>